<protein>
    <submittedName>
        <fullName evidence="1">Uncharacterized protein</fullName>
    </submittedName>
</protein>
<accession>A0A0E9UVF8</accession>
<dbReference type="EMBL" id="GBXM01038795">
    <property type="protein sequence ID" value="JAH69782.1"/>
    <property type="molecule type" value="Transcribed_RNA"/>
</dbReference>
<sequence>MSCDPVTVWISLSCTVKAQKVTLDDCHIPAKIPET</sequence>
<organism evidence="1">
    <name type="scientific">Anguilla anguilla</name>
    <name type="common">European freshwater eel</name>
    <name type="synonym">Muraena anguilla</name>
    <dbReference type="NCBI Taxonomy" id="7936"/>
    <lineage>
        <taxon>Eukaryota</taxon>
        <taxon>Metazoa</taxon>
        <taxon>Chordata</taxon>
        <taxon>Craniata</taxon>
        <taxon>Vertebrata</taxon>
        <taxon>Euteleostomi</taxon>
        <taxon>Actinopterygii</taxon>
        <taxon>Neopterygii</taxon>
        <taxon>Teleostei</taxon>
        <taxon>Anguilliformes</taxon>
        <taxon>Anguillidae</taxon>
        <taxon>Anguilla</taxon>
    </lineage>
</organism>
<proteinExistence type="predicted"/>
<reference evidence="1" key="2">
    <citation type="journal article" date="2015" name="Fish Shellfish Immunol.">
        <title>Early steps in the European eel (Anguilla anguilla)-Vibrio vulnificus interaction in the gills: Role of the RtxA13 toxin.</title>
        <authorList>
            <person name="Callol A."/>
            <person name="Pajuelo D."/>
            <person name="Ebbesson L."/>
            <person name="Teles M."/>
            <person name="MacKenzie S."/>
            <person name="Amaro C."/>
        </authorList>
    </citation>
    <scope>NUCLEOTIDE SEQUENCE</scope>
</reference>
<evidence type="ECO:0000313" key="1">
    <source>
        <dbReference type="EMBL" id="JAH69782.1"/>
    </source>
</evidence>
<reference evidence="1" key="1">
    <citation type="submission" date="2014-11" db="EMBL/GenBank/DDBJ databases">
        <authorList>
            <person name="Amaro Gonzalez C."/>
        </authorList>
    </citation>
    <scope>NUCLEOTIDE SEQUENCE</scope>
</reference>
<name>A0A0E9UVF8_ANGAN</name>
<dbReference type="AlphaFoldDB" id="A0A0E9UVF8"/>